<organism evidence="4 5">
    <name type="scientific">Sphingoaurantiacus capsulatus</name>
    <dbReference type="NCBI Taxonomy" id="1771310"/>
    <lineage>
        <taxon>Bacteria</taxon>
        <taxon>Pseudomonadati</taxon>
        <taxon>Pseudomonadota</taxon>
        <taxon>Alphaproteobacteria</taxon>
        <taxon>Sphingomonadales</taxon>
        <taxon>Sphingosinicellaceae</taxon>
        <taxon>Sphingoaurantiacus</taxon>
    </lineage>
</organism>
<dbReference type="RefSeq" id="WP_380855248.1">
    <property type="nucleotide sequence ID" value="NZ_JBHRXV010000001.1"/>
</dbReference>
<dbReference type="PROSITE" id="PS51186">
    <property type="entry name" value="GNAT"/>
    <property type="match status" value="1"/>
</dbReference>
<gene>
    <name evidence="4" type="ORF">ACFOMD_00665</name>
</gene>
<name>A0ABV7X4H8_9SPHN</name>
<comment type="caution">
    <text evidence="4">The sequence shown here is derived from an EMBL/GenBank/DDBJ whole genome shotgun (WGS) entry which is preliminary data.</text>
</comment>
<dbReference type="InterPro" id="IPR000182">
    <property type="entry name" value="GNAT_dom"/>
</dbReference>
<reference evidence="5" key="1">
    <citation type="journal article" date="2019" name="Int. J. Syst. Evol. Microbiol.">
        <title>The Global Catalogue of Microorganisms (GCM) 10K type strain sequencing project: providing services to taxonomists for standard genome sequencing and annotation.</title>
        <authorList>
            <consortium name="The Broad Institute Genomics Platform"/>
            <consortium name="The Broad Institute Genome Sequencing Center for Infectious Disease"/>
            <person name="Wu L."/>
            <person name="Ma J."/>
        </authorList>
    </citation>
    <scope>NUCLEOTIDE SEQUENCE [LARGE SCALE GENOMIC DNA]</scope>
    <source>
        <strain evidence="5">KCTC 42644</strain>
    </source>
</reference>
<evidence type="ECO:0000256" key="2">
    <source>
        <dbReference type="ARBA" id="ARBA00023315"/>
    </source>
</evidence>
<evidence type="ECO:0000313" key="4">
    <source>
        <dbReference type="EMBL" id="MFC3711060.1"/>
    </source>
</evidence>
<accession>A0ABV7X4H8</accession>
<keyword evidence="1 4" id="KW-0808">Transferase</keyword>
<keyword evidence="2 4" id="KW-0012">Acyltransferase</keyword>
<dbReference type="CDD" id="cd04301">
    <property type="entry name" value="NAT_SF"/>
    <property type="match status" value="1"/>
</dbReference>
<dbReference type="PANTHER" id="PTHR43072">
    <property type="entry name" value="N-ACETYLTRANSFERASE"/>
    <property type="match status" value="1"/>
</dbReference>
<sequence length="166" mass="18726">MVKSVTARETLVRFSIRPERDEQDRRFMESLNPRLTDVIEAPTHSASEVKAFQQAFTATAWAAETAKSATFLAVDEADNRIGYINVREGSDDVLGERCGYIALLAVAHEFEGHGVATSLVREAERWAREMGFSRLALDVFASNEHAFRFYKQAGFQPETVRVIKRL</sequence>
<dbReference type="Pfam" id="PF00583">
    <property type="entry name" value="Acetyltransf_1"/>
    <property type="match status" value="1"/>
</dbReference>
<dbReference type="GO" id="GO:0016746">
    <property type="term" value="F:acyltransferase activity"/>
    <property type="evidence" value="ECO:0007669"/>
    <property type="project" value="UniProtKB-KW"/>
</dbReference>
<proteinExistence type="predicted"/>
<evidence type="ECO:0000256" key="1">
    <source>
        <dbReference type="ARBA" id="ARBA00022679"/>
    </source>
</evidence>
<feature type="domain" description="N-acetyltransferase" evidence="3">
    <location>
        <begin position="36"/>
        <end position="166"/>
    </location>
</feature>
<protein>
    <submittedName>
        <fullName evidence="4">GNAT family N-acetyltransferase</fullName>
        <ecNumber evidence="4">2.3.1.-</ecNumber>
    </submittedName>
</protein>
<keyword evidence="5" id="KW-1185">Reference proteome</keyword>
<dbReference type="SUPFAM" id="SSF55729">
    <property type="entry name" value="Acyl-CoA N-acyltransferases (Nat)"/>
    <property type="match status" value="1"/>
</dbReference>
<dbReference type="EMBL" id="JBHRXV010000001">
    <property type="protein sequence ID" value="MFC3711060.1"/>
    <property type="molecule type" value="Genomic_DNA"/>
</dbReference>
<dbReference type="InterPro" id="IPR016181">
    <property type="entry name" value="Acyl_CoA_acyltransferase"/>
</dbReference>
<dbReference type="PANTHER" id="PTHR43072:SF23">
    <property type="entry name" value="UPF0039 PROTEIN C11D3.02C"/>
    <property type="match status" value="1"/>
</dbReference>
<dbReference type="EC" id="2.3.1.-" evidence="4"/>
<dbReference type="Gene3D" id="3.40.630.30">
    <property type="match status" value="1"/>
</dbReference>
<dbReference type="Proteomes" id="UP001595615">
    <property type="component" value="Unassembled WGS sequence"/>
</dbReference>
<evidence type="ECO:0000259" key="3">
    <source>
        <dbReference type="PROSITE" id="PS51186"/>
    </source>
</evidence>
<evidence type="ECO:0000313" key="5">
    <source>
        <dbReference type="Proteomes" id="UP001595615"/>
    </source>
</evidence>